<reference evidence="2" key="1">
    <citation type="submission" date="2020-08" db="EMBL/GenBank/DDBJ databases">
        <title>Genome public.</title>
        <authorList>
            <person name="Liu C."/>
            <person name="Sun Q."/>
        </authorList>
    </citation>
    <scope>NUCLEOTIDE SEQUENCE</scope>
    <source>
        <strain evidence="2">NSJ-15</strain>
    </source>
</reference>
<organism evidence="2 3">
    <name type="scientific">Massiliimalia timonensis</name>
    <dbReference type="NCBI Taxonomy" id="1987501"/>
    <lineage>
        <taxon>Bacteria</taxon>
        <taxon>Bacillati</taxon>
        <taxon>Bacillota</taxon>
        <taxon>Clostridia</taxon>
        <taxon>Eubacteriales</taxon>
        <taxon>Oscillospiraceae</taxon>
        <taxon>Massiliimalia</taxon>
    </lineage>
</organism>
<evidence type="ECO:0000259" key="1">
    <source>
        <dbReference type="Pfam" id="PF05193"/>
    </source>
</evidence>
<name>A0A8J6PD49_9FIRM</name>
<dbReference type="NCBIfam" id="NF047422">
    <property type="entry name" value="YfmF_fam"/>
    <property type="match status" value="1"/>
</dbReference>
<dbReference type="PANTHER" id="PTHR43690:SF17">
    <property type="entry name" value="PROTEIN YHJJ"/>
    <property type="match status" value="1"/>
</dbReference>
<dbReference type="Gene3D" id="3.30.830.10">
    <property type="entry name" value="Metalloenzyme, LuxS/M16 peptidase-like"/>
    <property type="match status" value="2"/>
</dbReference>
<accession>A0A8J6PD49</accession>
<dbReference type="InterPro" id="IPR007863">
    <property type="entry name" value="Peptidase_M16_C"/>
</dbReference>
<dbReference type="Proteomes" id="UP000632659">
    <property type="component" value="Unassembled WGS sequence"/>
</dbReference>
<comment type="caution">
    <text evidence="2">The sequence shown here is derived from an EMBL/GenBank/DDBJ whole genome shotgun (WGS) entry which is preliminary data.</text>
</comment>
<sequence>MCALMSEELYPGIYFHTVSDERFKTNQIEVHLVTALDQGSAAQNALIPSLLRKGCEKYKDFTQFNRYLNSLYGAVVDYDVEKFGDEQVLSLSIISVDDRFTLNQEPVTEQISQVLFQMLLHPVTENGMFAASEVELEKKALIDTIEAEINDKRMFALRSTTQLMCEGEPYGLSEYGTVEQVKAITPASVTRAYHQLLSSAQIEILFVGSGNAEVCKQIAKEQLRVLSRSKSDVRLTATKLHAPLERMIEKTVQMEVSQSKMVLGFATEIPCNTRELYALRLMVIILGGTPMSKLFLNVREKLSLCYYCAARLDRTKGIVKIDCGVENENIEKAKEEILKQIEEMQQGNITSEEMKNAMLSMVNSYRTVNDSNASIESFYLGQILCGSTNSPEEEARQICSITKDEVIWASKQLKLDICYILTGKEV</sequence>
<evidence type="ECO:0000313" key="3">
    <source>
        <dbReference type="Proteomes" id="UP000632659"/>
    </source>
</evidence>
<dbReference type="AlphaFoldDB" id="A0A8J6PD49"/>
<feature type="domain" description="Peptidase M16 C-terminal" evidence="1">
    <location>
        <begin position="184"/>
        <end position="358"/>
    </location>
</feature>
<dbReference type="Pfam" id="PF05193">
    <property type="entry name" value="Peptidase_M16_C"/>
    <property type="match status" value="1"/>
</dbReference>
<proteinExistence type="predicted"/>
<dbReference type="GO" id="GO:0046872">
    <property type="term" value="F:metal ion binding"/>
    <property type="evidence" value="ECO:0007669"/>
    <property type="project" value="InterPro"/>
</dbReference>
<keyword evidence="3" id="KW-1185">Reference proteome</keyword>
<dbReference type="SUPFAM" id="SSF63411">
    <property type="entry name" value="LuxS/MPP-like metallohydrolase"/>
    <property type="match status" value="2"/>
</dbReference>
<protein>
    <submittedName>
        <fullName evidence="2">Insulinase family protein</fullName>
    </submittedName>
</protein>
<dbReference type="InterPro" id="IPR050626">
    <property type="entry name" value="Peptidase_M16"/>
</dbReference>
<dbReference type="PANTHER" id="PTHR43690">
    <property type="entry name" value="NARDILYSIN"/>
    <property type="match status" value="1"/>
</dbReference>
<dbReference type="EMBL" id="JACRTL010000001">
    <property type="protein sequence ID" value="MBC8610276.1"/>
    <property type="molecule type" value="Genomic_DNA"/>
</dbReference>
<evidence type="ECO:0000313" key="2">
    <source>
        <dbReference type="EMBL" id="MBC8610276.1"/>
    </source>
</evidence>
<gene>
    <name evidence="2" type="ORF">H8702_03940</name>
</gene>
<dbReference type="OrthoDB" id="9762085at2"/>
<dbReference type="RefSeq" id="WP_093988670.1">
    <property type="nucleotide sequence ID" value="NZ_FYDD01000003.1"/>
</dbReference>
<dbReference type="InterPro" id="IPR011249">
    <property type="entry name" value="Metalloenz_LuxS/M16"/>
</dbReference>